<dbReference type="AlphaFoldDB" id="B0D4K6"/>
<feature type="compositionally biased region" description="Low complexity" evidence="1">
    <location>
        <begin position="204"/>
        <end position="218"/>
    </location>
</feature>
<feature type="region of interest" description="Disordered" evidence="1">
    <location>
        <begin position="151"/>
        <end position="173"/>
    </location>
</feature>
<gene>
    <name evidence="2" type="ORF">LACBIDRAFT_293607</name>
</gene>
<dbReference type="Proteomes" id="UP000001194">
    <property type="component" value="Unassembled WGS sequence"/>
</dbReference>
<protein>
    <submittedName>
        <fullName evidence="2">Predicted protein</fullName>
    </submittedName>
</protein>
<organism evidence="3">
    <name type="scientific">Laccaria bicolor (strain S238N-H82 / ATCC MYA-4686)</name>
    <name type="common">Bicoloured deceiver</name>
    <name type="synonym">Laccaria laccata var. bicolor</name>
    <dbReference type="NCBI Taxonomy" id="486041"/>
    <lineage>
        <taxon>Eukaryota</taxon>
        <taxon>Fungi</taxon>
        <taxon>Dikarya</taxon>
        <taxon>Basidiomycota</taxon>
        <taxon>Agaricomycotina</taxon>
        <taxon>Agaricomycetes</taxon>
        <taxon>Agaricomycetidae</taxon>
        <taxon>Agaricales</taxon>
        <taxon>Agaricineae</taxon>
        <taxon>Hydnangiaceae</taxon>
        <taxon>Laccaria</taxon>
    </lineage>
</organism>
<dbReference type="GeneID" id="6074515"/>
<dbReference type="KEGG" id="lbc:LACBIDRAFT_293607"/>
<dbReference type="EMBL" id="DS547097">
    <property type="protein sequence ID" value="EDR10361.1"/>
    <property type="molecule type" value="Genomic_DNA"/>
</dbReference>
<evidence type="ECO:0000313" key="3">
    <source>
        <dbReference type="Proteomes" id="UP000001194"/>
    </source>
</evidence>
<feature type="compositionally biased region" description="Low complexity" evidence="1">
    <location>
        <begin position="228"/>
        <end position="265"/>
    </location>
</feature>
<name>B0D4K6_LACBS</name>
<evidence type="ECO:0000256" key="1">
    <source>
        <dbReference type="SAM" id="MobiDB-lite"/>
    </source>
</evidence>
<keyword evidence="3" id="KW-1185">Reference proteome</keyword>
<feature type="region of interest" description="Disordered" evidence="1">
    <location>
        <begin position="28"/>
        <end position="51"/>
    </location>
</feature>
<dbReference type="InParanoid" id="B0D4K6"/>
<proteinExistence type="predicted"/>
<feature type="region of interest" description="Disordered" evidence="1">
    <location>
        <begin position="204"/>
        <end position="265"/>
    </location>
</feature>
<sequence>MLLNFIPPPARSDTTMISKVFRGKRRGSAVAVPCSPPPQPEIQRPKRTLPPDLQRWSDFEDPFPSVSVGGYIRYYRSRANSVKEPSHISIPSLCCAPPPSSLSDSAVVVPTAPLFPSCSSSAASSPTKHMEKLADIAEAKVSSETLSPAITRASPACNSSPPPLPRVNSLRRKRRRLLRTPSIERDFAVSARQLFASHISLSLSTSSSSDPHYPTSHSVDSNCSSGEESPLTPLSRSSSSASASSSSASAKSPTTPSSEKPPVTVVVGVDDPTTLLMTPDAEEKGDHARLDVDVDVDLLALAGRPDTWASYYTALSDFDDI</sequence>
<reference evidence="2 3" key="1">
    <citation type="journal article" date="2008" name="Nature">
        <title>The genome of Laccaria bicolor provides insights into mycorrhizal symbiosis.</title>
        <authorList>
            <person name="Martin F."/>
            <person name="Aerts A."/>
            <person name="Ahren D."/>
            <person name="Brun A."/>
            <person name="Danchin E.G.J."/>
            <person name="Duchaussoy F."/>
            <person name="Gibon J."/>
            <person name="Kohler A."/>
            <person name="Lindquist E."/>
            <person name="Pereda V."/>
            <person name="Salamov A."/>
            <person name="Shapiro H.J."/>
            <person name="Wuyts J."/>
            <person name="Blaudez D."/>
            <person name="Buee M."/>
            <person name="Brokstein P."/>
            <person name="Canbaeck B."/>
            <person name="Cohen D."/>
            <person name="Courty P.E."/>
            <person name="Coutinho P.M."/>
            <person name="Delaruelle C."/>
            <person name="Detter J.C."/>
            <person name="Deveau A."/>
            <person name="DiFazio S."/>
            <person name="Duplessis S."/>
            <person name="Fraissinet-Tachet L."/>
            <person name="Lucic E."/>
            <person name="Frey-Klett P."/>
            <person name="Fourrey C."/>
            <person name="Feussner I."/>
            <person name="Gay G."/>
            <person name="Grimwood J."/>
            <person name="Hoegger P.J."/>
            <person name="Jain P."/>
            <person name="Kilaru S."/>
            <person name="Labbe J."/>
            <person name="Lin Y.C."/>
            <person name="Legue V."/>
            <person name="Le Tacon F."/>
            <person name="Marmeisse R."/>
            <person name="Melayah D."/>
            <person name="Montanini B."/>
            <person name="Muratet M."/>
            <person name="Nehls U."/>
            <person name="Niculita-Hirzel H."/>
            <person name="Oudot-Le Secq M.P."/>
            <person name="Peter M."/>
            <person name="Quesneville H."/>
            <person name="Rajashekar B."/>
            <person name="Reich M."/>
            <person name="Rouhier N."/>
            <person name="Schmutz J."/>
            <person name="Yin T."/>
            <person name="Chalot M."/>
            <person name="Henrissat B."/>
            <person name="Kuees U."/>
            <person name="Lucas S."/>
            <person name="Van de Peer Y."/>
            <person name="Podila G.K."/>
            <person name="Polle A."/>
            <person name="Pukkila P.J."/>
            <person name="Richardson P.M."/>
            <person name="Rouze P."/>
            <person name="Sanders I.R."/>
            <person name="Stajich J.E."/>
            <person name="Tunlid A."/>
            <person name="Tuskan G."/>
            <person name="Grigoriev I.V."/>
        </authorList>
    </citation>
    <scope>NUCLEOTIDE SEQUENCE [LARGE SCALE GENOMIC DNA]</scope>
    <source>
        <strain evidence="3">S238N-H82 / ATCC MYA-4686</strain>
    </source>
</reference>
<dbReference type="OrthoDB" id="3065051at2759"/>
<accession>B0D4K6</accession>
<dbReference type="RefSeq" id="XP_001878811.1">
    <property type="nucleotide sequence ID" value="XM_001878776.1"/>
</dbReference>
<dbReference type="HOGENOM" id="CLU_924575_0_0_1"/>
<evidence type="ECO:0000313" key="2">
    <source>
        <dbReference type="EMBL" id="EDR10361.1"/>
    </source>
</evidence>